<proteinExistence type="predicted"/>
<protein>
    <recommendedName>
        <fullName evidence="3">Helicase ATP-binding domain-containing protein</fullName>
    </recommendedName>
</protein>
<accession>A0A8J2J247</accession>
<dbReference type="AlphaFoldDB" id="A0A8J2J247"/>
<evidence type="ECO:0008006" key="3">
    <source>
        <dbReference type="Google" id="ProtNLM"/>
    </source>
</evidence>
<name>A0A8J2J247_FUSEQ</name>
<organism evidence="1 2">
    <name type="scientific">Fusarium equiseti</name>
    <name type="common">Fusarium scirpi</name>
    <dbReference type="NCBI Taxonomy" id="61235"/>
    <lineage>
        <taxon>Eukaryota</taxon>
        <taxon>Fungi</taxon>
        <taxon>Dikarya</taxon>
        <taxon>Ascomycota</taxon>
        <taxon>Pezizomycotina</taxon>
        <taxon>Sordariomycetes</taxon>
        <taxon>Hypocreomycetidae</taxon>
        <taxon>Hypocreales</taxon>
        <taxon>Nectriaceae</taxon>
        <taxon>Fusarium</taxon>
        <taxon>Fusarium incarnatum-equiseti species complex</taxon>
    </lineage>
</organism>
<comment type="caution">
    <text evidence="1">The sequence shown here is derived from an EMBL/GenBank/DDBJ whole genome shotgun (WGS) entry which is preliminary data.</text>
</comment>
<reference evidence="1" key="1">
    <citation type="submission" date="2021-05" db="EMBL/GenBank/DDBJ databases">
        <authorList>
            <person name="Khan N."/>
        </authorList>
    </citation>
    <scope>NUCLEOTIDE SEQUENCE</scope>
</reference>
<evidence type="ECO:0000313" key="1">
    <source>
        <dbReference type="EMBL" id="CAG7565375.1"/>
    </source>
</evidence>
<dbReference type="Proteomes" id="UP000693738">
    <property type="component" value="Unassembled WGS sequence"/>
</dbReference>
<evidence type="ECO:0000313" key="2">
    <source>
        <dbReference type="Proteomes" id="UP000693738"/>
    </source>
</evidence>
<gene>
    <name evidence="1" type="ORF">FEQUK3_LOCUS11077</name>
</gene>
<dbReference type="EMBL" id="CAJSTJ010000182">
    <property type="protein sequence ID" value="CAG7565375.1"/>
    <property type="molecule type" value="Genomic_DNA"/>
</dbReference>
<sequence length="453" mass="49743">MAISKLRQTPYDCEKWADPAIYPTFADLSPEDKVKSGRFSGSRPHLCLGPVATTIQIVREAVAHWPDCINIVYYSTTAAFPIKNSVRNLKRVKSKDVNLDDIAILDRAHRGRSDAVLVTYDPNHGDISLHHFDTLICDEGQNIRRVSGSYVNMLQLFKWGSYTNKSIKALRRLVFFDDGFSPGLVGSRKVPQVVGKTRLPVTNPSGNLGLHHSSYRPYEAETEIQSVSGDTLGTTRGIFSGGFLAIVKFDEGLLQARDVLQKASCDDSLKVVKPLLESLYIRRTMKTALRLPGGNVTYPSDGILPSRIHVEECPFDPKDPDAAMTKLIGSSYADSLLSTLDSAGMTEYTQVAQSSDQPEDNSQEMLHPAAPVLFGNKSKLKKTVALADELALTPSRNKNLKKLQFGDENVGLGVEHIDMLLKKTMNGGLHYVYGCCKLDPALTPAAPPPRSPS</sequence>